<dbReference type="AlphaFoldDB" id="A0A9P4MTK7"/>
<organism evidence="1 2">
    <name type="scientific">Delitschia confertaspora ATCC 74209</name>
    <dbReference type="NCBI Taxonomy" id="1513339"/>
    <lineage>
        <taxon>Eukaryota</taxon>
        <taxon>Fungi</taxon>
        <taxon>Dikarya</taxon>
        <taxon>Ascomycota</taxon>
        <taxon>Pezizomycotina</taxon>
        <taxon>Dothideomycetes</taxon>
        <taxon>Pleosporomycetidae</taxon>
        <taxon>Pleosporales</taxon>
        <taxon>Delitschiaceae</taxon>
        <taxon>Delitschia</taxon>
    </lineage>
</organism>
<name>A0A9P4MTK7_9PLEO</name>
<dbReference type="OrthoDB" id="3764614at2759"/>
<keyword evidence="2" id="KW-1185">Reference proteome</keyword>
<dbReference type="EMBL" id="ML994442">
    <property type="protein sequence ID" value="KAF2196220.1"/>
    <property type="molecule type" value="Genomic_DNA"/>
</dbReference>
<reference evidence="1" key="1">
    <citation type="journal article" date="2020" name="Stud. Mycol.">
        <title>101 Dothideomycetes genomes: a test case for predicting lifestyles and emergence of pathogens.</title>
        <authorList>
            <person name="Haridas S."/>
            <person name="Albert R."/>
            <person name="Binder M."/>
            <person name="Bloem J."/>
            <person name="Labutti K."/>
            <person name="Salamov A."/>
            <person name="Andreopoulos B."/>
            <person name="Baker S."/>
            <person name="Barry K."/>
            <person name="Bills G."/>
            <person name="Bluhm B."/>
            <person name="Cannon C."/>
            <person name="Castanera R."/>
            <person name="Culley D."/>
            <person name="Daum C."/>
            <person name="Ezra D."/>
            <person name="Gonzalez J."/>
            <person name="Henrissat B."/>
            <person name="Kuo A."/>
            <person name="Liang C."/>
            <person name="Lipzen A."/>
            <person name="Lutzoni F."/>
            <person name="Magnuson J."/>
            <person name="Mondo S."/>
            <person name="Nolan M."/>
            <person name="Ohm R."/>
            <person name="Pangilinan J."/>
            <person name="Park H.-J."/>
            <person name="Ramirez L."/>
            <person name="Alfaro M."/>
            <person name="Sun H."/>
            <person name="Tritt A."/>
            <person name="Yoshinaga Y."/>
            <person name="Zwiers L.-H."/>
            <person name="Turgeon B."/>
            <person name="Goodwin S."/>
            <person name="Spatafora J."/>
            <person name="Crous P."/>
            <person name="Grigoriev I."/>
        </authorList>
    </citation>
    <scope>NUCLEOTIDE SEQUENCE</scope>
    <source>
        <strain evidence="1">ATCC 74209</strain>
    </source>
</reference>
<dbReference type="Proteomes" id="UP000799536">
    <property type="component" value="Unassembled WGS sequence"/>
</dbReference>
<protein>
    <submittedName>
        <fullName evidence="1">Uncharacterized protein</fullName>
    </submittedName>
</protein>
<evidence type="ECO:0000313" key="2">
    <source>
        <dbReference type="Proteomes" id="UP000799536"/>
    </source>
</evidence>
<proteinExistence type="predicted"/>
<comment type="caution">
    <text evidence="1">The sequence shown here is derived from an EMBL/GenBank/DDBJ whole genome shotgun (WGS) entry which is preliminary data.</text>
</comment>
<sequence>MLKGCECYEEIPDRSLPYQNPVDYQAVGNWFKNIKPAEKPVCTKQDSRFSETYAPQKKKDGANSVEEKAEEFCSKMDGKTVVQAPDGIDTEFSYTELSKAAGAMWLSASIRYNSPSEKCGKSAKISKRDCINSLTKAMTTCEPNSAKTHGAALASGCIFYNITMDMSTDPNSPPWNRKARTSCDLKDVSDIQNNFLTGLYPSFCDAIKKDPTQALERTFTNTDFKNPSKRSHILNKRTPPVNNNNYPGYKFNFKWTGGDNCRMDCTEAYSSMLKDTCAQSNLVTTKASRDAGCGIYSWEVIHPPPVTCEKNKANPFAIEASKTECKWEDNCLARPQSYPKSAFLAAAHQMCYGGYDWTAKPTGKDDMAIWWQTGNYFWFDTKNIDPDTNLPAHCGGSSIGDINQWSPDSRKYCKSGPGFKNSDSKIFLTITPSKDQEGCEKLQDYNLPTKGDCEKIFASVADTCITDPNDKEQTGGFYHEKASTGCWDWWIWGIHLT</sequence>
<evidence type="ECO:0000313" key="1">
    <source>
        <dbReference type="EMBL" id="KAF2196220.1"/>
    </source>
</evidence>
<gene>
    <name evidence="1" type="ORF">GQ43DRAFT_383812</name>
</gene>
<accession>A0A9P4MTK7</accession>